<accession>D1A949</accession>
<dbReference type="eggNOG" id="COG0515">
    <property type="taxonomic scope" value="Bacteria"/>
</dbReference>
<organism evidence="5 6">
    <name type="scientific">Thermomonospora curvata (strain ATCC 19995 / DSM 43183 / JCM 3096 / KCTC 9072 / NBRC 15933 / NCIMB 10081 / Henssen B9)</name>
    <dbReference type="NCBI Taxonomy" id="471852"/>
    <lineage>
        <taxon>Bacteria</taxon>
        <taxon>Bacillati</taxon>
        <taxon>Actinomycetota</taxon>
        <taxon>Actinomycetes</taxon>
        <taxon>Streptosporangiales</taxon>
        <taxon>Thermomonosporaceae</taxon>
        <taxon>Thermomonospora</taxon>
    </lineage>
</organism>
<evidence type="ECO:0000259" key="4">
    <source>
        <dbReference type="PROSITE" id="PS50011"/>
    </source>
</evidence>
<dbReference type="Gene3D" id="1.10.510.10">
    <property type="entry name" value="Transferase(Phosphotransferase) domain 1"/>
    <property type="match status" value="1"/>
</dbReference>
<dbReference type="CDD" id="cd13973">
    <property type="entry name" value="PK_MviN-like"/>
    <property type="match status" value="1"/>
</dbReference>
<feature type="compositionally biased region" description="Pro residues" evidence="2">
    <location>
        <begin position="288"/>
        <end position="302"/>
    </location>
</feature>
<dbReference type="InterPro" id="IPR000719">
    <property type="entry name" value="Prot_kinase_dom"/>
</dbReference>
<evidence type="ECO:0000256" key="2">
    <source>
        <dbReference type="SAM" id="MobiDB-lite"/>
    </source>
</evidence>
<name>D1A949_THECD</name>
<keyword evidence="6" id="KW-1185">Reference proteome</keyword>
<feature type="domain" description="Protein kinase" evidence="4">
    <location>
        <begin position="16"/>
        <end position="308"/>
    </location>
</feature>
<reference evidence="5 6" key="1">
    <citation type="journal article" date="2011" name="Stand. Genomic Sci.">
        <title>Complete genome sequence of Thermomonospora curvata type strain (B9).</title>
        <authorList>
            <person name="Chertkov O."/>
            <person name="Sikorski J."/>
            <person name="Nolan M."/>
            <person name="Lapidus A."/>
            <person name="Lucas S."/>
            <person name="Del Rio T.G."/>
            <person name="Tice H."/>
            <person name="Cheng J.F."/>
            <person name="Goodwin L."/>
            <person name="Pitluck S."/>
            <person name="Liolios K."/>
            <person name="Ivanova N."/>
            <person name="Mavromatis K."/>
            <person name="Mikhailova N."/>
            <person name="Ovchinnikova G."/>
            <person name="Pati A."/>
            <person name="Chen A."/>
            <person name="Palaniappan K."/>
            <person name="Djao O.D."/>
            <person name="Land M."/>
            <person name="Hauser L."/>
            <person name="Chang Y.J."/>
            <person name="Jeffries C.D."/>
            <person name="Brettin T."/>
            <person name="Han C."/>
            <person name="Detter J.C."/>
            <person name="Rohde M."/>
            <person name="Goker M."/>
            <person name="Woyke T."/>
            <person name="Bristow J."/>
            <person name="Eisen J.A."/>
            <person name="Markowitz V."/>
            <person name="Hugenholtz P."/>
            <person name="Klenk H.P."/>
            <person name="Kyrpides N.C."/>
        </authorList>
    </citation>
    <scope>NUCLEOTIDE SEQUENCE [LARGE SCALE GENOMIC DNA]</scope>
    <source>
        <strain evidence="6">ATCC 19995 / DSM 43183 / JCM 3096 / KCTC 9072 / NBRC 15933 / NCIMB 10081 / Henssen B9</strain>
    </source>
</reference>
<dbReference type="InterPro" id="IPR011009">
    <property type="entry name" value="Kinase-like_dom_sf"/>
</dbReference>
<keyword evidence="1" id="KW-0675">Receptor</keyword>
<dbReference type="SUPFAM" id="SSF49785">
    <property type="entry name" value="Galactose-binding domain-like"/>
    <property type="match status" value="1"/>
</dbReference>
<keyword evidence="3" id="KW-0472">Membrane</keyword>
<feature type="region of interest" description="Disordered" evidence="2">
    <location>
        <begin position="361"/>
        <end position="384"/>
    </location>
</feature>
<feature type="transmembrane region" description="Helical" evidence="3">
    <location>
        <begin position="335"/>
        <end position="355"/>
    </location>
</feature>
<dbReference type="AlphaFoldDB" id="D1A949"/>
<dbReference type="HOGENOM" id="CLU_021353_0_0_11"/>
<sequence>MSTSIIEPGTRLSGRYRLEERVSQSGGSTLWKATDEILARAVAVRTFDPGFPRVSEVVTAARAASRLTDPRLTQVFDADDSGEQAYVVSEWAAGESLEGMLKRAPLEPGRAATLLYEAAEAIAAAHAAGLSHLRLCPRDLLWTTGGTVKLLGVAVDAVLADVRSENPALEDTRALGRMLYAAVTAHWPGDPADCDLPPAPKGEDGAYRAARQVQAGVSMLLDGIICRAVGLPAPDGRPPLTTPAELAAALKSVPRTPLPLFAGPTVGPPPAVVPRPSRPAPATAGRPPAEPRPPAASQPSPQPRQQGFPPAAAAGPTRPTTAPAPQGGQQLSRPLLAVAAAAVTVIVGIGAWALFGGGNKDGAPQAQQKTPTASASARPAAKKLPIEKVTSRYENRPGQGDHPDSSIVRTVRAINDGKERTVWHSQSYADPEFGNYLTGLGVVLDMGSSVSIDRIELTVPPAGAGAALEVSVGDSNVRESMQKIGDRSTSAGTFQITPGKTVRGRYVLLWFTRLPPSNKVQVGEVAVYGWAN</sequence>
<dbReference type="EMBL" id="CP001738">
    <property type="protein sequence ID" value="ACZ00479.1"/>
    <property type="molecule type" value="Genomic_DNA"/>
</dbReference>
<feature type="compositionally biased region" description="Low complexity" evidence="2">
    <location>
        <begin position="303"/>
        <end position="328"/>
    </location>
</feature>
<dbReference type="RefSeq" id="WP_012855260.1">
    <property type="nucleotide sequence ID" value="NC_013510.1"/>
</dbReference>
<dbReference type="SUPFAM" id="SSF56112">
    <property type="entry name" value="Protein kinase-like (PK-like)"/>
    <property type="match status" value="1"/>
</dbReference>
<proteinExistence type="predicted"/>
<gene>
    <name evidence="5" type="ordered locus">Tcur_4964</name>
</gene>
<evidence type="ECO:0000256" key="1">
    <source>
        <dbReference type="ARBA" id="ARBA00023170"/>
    </source>
</evidence>
<keyword evidence="3" id="KW-1133">Transmembrane helix</keyword>
<dbReference type="STRING" id="471852.Tcur_4964"/>
<dbReference type="Gene3D" id="2.60.120.260">
    <property type="entry name" value="Galactose-binding domain-like"/>
    <property type="match status" value="1"/>
</dbReference>
<keyword evidence="3" id="KW-0812">Transmembrane</keyword>
<protein>
    <submittedName>
        <fullName evidence="5">Putative FHA domain containing protein</fullName>
    </submittedName>
</protein>
<dbReference type="PROSITE" id="PS50011">
    <property type="entry name" value="PROTEIN_KINASE_DOM"/>
    <property type="match status" value="1"/>
</dbReference>
<evidence type="ECO:0000313" key="6">
    <source>
        <dbReference type="Proteomes" id="UP000001918"/>
    </source>
</evidence>
<dbReference type="GO" id="GO:0005524">
    <property type="term" value="F:ATP binding"/>
    <property type="evidence" value="ECO:0007669"/>
    <property type="project" value="InterPro"/>
</dbReference>
<dbReference type="InterPro" id="IPR008979">
    <property type="entry name" value="Galactose-bd-like_sf"/>
</dbReference>
<dbReference type="GO" id="GO:0004672">
    <property type="term" value="F:protein kinase activity"/>
    <property type="evidence" value="ECO:0007669"/>
    <property type="project" value="InterPro"/>
</dbReference>
<dbReference type="Gene3D" id="3.30.200.20">
    <property type="entry name" value="Phosphorylase Kinase, domain 1"/>
    <property type="match status" value="1"/>
</dbReference>
<feature type="region of interest" description="Disordered" evidence="2">
    <location>
        <begin position="260"/>
        <end position="329"/>
    </location>
</feature>
<feature type="compositionally biased region" description="Low complexity" evidence="2">
    <location>
        <begin position="369"/>
        <end position="379"/>
    </location>
</feature>
<dbReference type="KEGG" id="tcu:Tcur_4964"/>
<evidence type="ECO:0000256" key="3">
    <source>
        <dbReference type="SAM" id="Phobius"/>
    </source>
</evidence>
<dbReference type="Proteomes" id="UP000001918">
    <property type="component" value="Chromosome"/>
</dbReference>
<feature type="compositionally biased region" description="Pro residues" evidence="2">
    <location>
        <begin position="266"/>
        <end position="279"/>
    </location>
</feature>
<evidence type="ECO:0000313" key="5">
    <source>
        <dbReference type="EMBL" id="ACZ00479.1"/>
    </source>
</evidence>